<accession>A0A0P6XQM6</accession>
<feature type="transmembrane region" description="Helical" evidence="7">
    <location>
        <begin position="6"/>
        <end position="24"/>
    </location>
</feature>
<evidence type="ECO:0000256" key="1">
    <source>
        <dbReference type="ARBA" id="ARBA00004651"/>
    </source>
</evidence>
<dbReference type="HAMAP" id="MF_00445">
    <property type="entry name" value="NDH1_NuoN_1"/>
    <property type="match status" value="1"/>
</dbReference>
<dbReference type="InterPro" id="IPR010096">
    <property type="entry name" value="NADH-Q_OxRdtase_suN/2"/>
</dbReference>
<dbReference type="InterPro" id="IPR050586">
    <property type="entry name" value="CPA3_Na-H_Antiporter_D"/>
</dbReference>
<feature type="transmembrane region" description="Helical" evidence="7">
    <location>
        <begin position="44"/>
        <end position="63"/>
    </location>
</feature>
<feature type="transmembrane region" description="Helical" evidence="7">
    <location>
        <begin position="338"/>
        <end position="360"/>
    </location>
</feature>
<keyword evidence="7" id="KW-0813">Transport</keyword>
<dbReference type="PANTHER" id="PTHR42703">
    <property type="entry name" value="NADH DEHYDROGENASE"/>
    <property type="match status" value="1"/>
</dbReference>
<evidence type="ECO:0000259" key="10">
    <source>
        <dbReference type="Pfam" id="PF00662"/>
    </source>
</evidence>
<comment type="catalytic activity">
    <reaction evidence="7">
        <text>a quinone + NADH + 5 H(+)(in) = a quinol + NAD(+) + 4 H(+)(out)</text>
        <dbReference type="Rhea" id="RHEA:57888"/>
        <dbReference type="ChEBI" id="CHEBI:15378"/>
        <dbReference type="ChEBI" id="CHEBI:24646"/>
        <dbReference type="ChEBI" id="CHEBI:57540"/>
        <dbReference type="ChEBI" id="CHEBI:57945"/>
        <dbReference type="ChEBI" id="CHEBI:132124"/>
    </reaction>
</comment>
<dbReference type="Proteomes" id="UP000050417">
    <property type="component" value="Unassembled WGS sequence"/>
</dbReference>
<keyword evidence="5 7" id="KW-1133">Transmembrane helix</keyword>
<organism evidence="11 12">
    <name type="scientific">Ornatilinea apprima</name>
    <dbReference type="NCBI Taxonomy" id="1134406"/>
    <lineage>
        <taxon>Bacteria</taxon>
        <taxon>Bacillati</taxon>
        <taxon>Chloroflexota</taxon>
        <taxon>Anaerolineae</taxon>
        <taxon>Anaerolineales</taxon>
        <taxon>Anaerolineaceae</taxon>
        <taxon>Ornatilinea</taxon>
    </lineage>
</organism>
<feature type="transmembrane region" description="Helical" evidence="7">
    <location>
        <begin position="245"/>
        <end position="266"/>
    </location>
</feature>
<reference evidence="11 12" key="1">
    <citation type="submission" date="2015-07" db="EMBL/GenBank/DDBJ databases">
        <title>Genome sequence of Ornatilinea apprima DSM 23815.</title>
        <authorList>
            <person name="Hemp J."/>
            <person name="Ward L.M."/>
            <person name="Pace L.A."/>
            <person name="Fischer W.W."/>
        </authorList>
    </citation>
    <scope>NUCLEOTIDE SEQUENCE [LARGE SCALE GENOMIC DNA]</scope>
    <source>
        <strain evidence="11 12">P3M-1</strain>
    </source>
</reference>
<feature type="transmembrane region" description="Helical" evidence="7">
    <location>
        <begin position="169"/>
        <end position="191"/>
    </location>
</feature>
<sequence>MNANTALLTLFALPLLASPVIYLVGRITVKLTRRHTAGWPARSLTIAVLLAALAPLYYAAQSFSINGPYELHLHQIALRLDGISLLMSFVAIVLGLVVALFSSRYMSGEENEEKFYALLAALVGALIGMGCAVDLFNLWVWFEAMSIASVMLVAFYKNQPAALEASIKYLVQSAVGSVFILFGISLVYAFAGALNLSAVQTNLTQPSPLLMVAAALFVIGFGVKAALVPLHTWLPDAHSQAPSGISAMLSGVVIEAALMALLRVLASLTDASISPGVILLVFGALNIMVGNLMALRQTQVKRLLAYSSVAHMGYILLGFGFSLAYGSLNGAQGAFFHILNHAAMKGLAFLSVGAIMYVLLIANHNHRALEVEDLNGLSQRYPLLALTLSLAVLALGGMPPLAGFMSKWQIFVAGAQASSPAILALVVFAGLNSVLSLGYYAPLVNRMYRRQPADVIAAGKPLTFSLALSLVLLSLPVVILGFWPSLAAPLTELAARALLAAFGL</sequence>
<feature type="transmembrane region" description="Helical" evidence="7">
    <location>
        <begin position="83"/>
        <end position="103"/>
    </location>
</feature>
<evidence type="ECO:0000256" key="7">
    <source>
        <dbReference type="HAMAP-Rule" id="MF_00445"/>
    </source>
</evidence>
<evidence type="ECO:0000256" key="6">
    <source>
        <dbReference type="ARBA" id="ARBA00023136"/>
    </source>
</evidence>
<keyword evidence="7" id="KW-0520">NAD</keyword>
<keyword evidence="3 7" id="KW-1003">Cell membrane</keyword>
<feature type="transmembrane region" description="Helical" evidence="7">
    <location>
        <begin position="381"/>
        <end position="401"/>
    </location>
</feature>
<dbReference type="GO" id="GO:0008137">
    <property type="term" value="F:NADH dehydrogenase (ubiquinone) activity"/>
    <property type="evidence" value="ECO:0007669"/>
    <property type="project" value="InterPro"/>
</dbReference>
<feature type="transmembrane region" description="Helical" evidence="7">
    <location>
        <begin position="139"/>
        <end position="157"/>
    </location>
</feature>
<dbReference type="PANTHER" id="PTHR42703:SF1">
    <property type="entry name" value="NA(+)_H(+) ANTIPORTER SUBUNIT D1"/>
    <property type="match status" value="1"/>
</dbReference>
<comment type="similarity">
    <text evidence="7">Belongs to the complex I subunit 2 family.</text>
</comment>
<dbReference type="InterPro" id="IPR001516">
    <property type="entry name" value="Proton_antipo_N"/>
</dbReference>
<dbReference type="Pfam" id="PF00361">
    <property type="entry name" value="Proton_antipo_M"/>
    <property type="match status" value="1"/>
</dbReference>
<comment type="subcellular location">
    <subcellularLocation>
        <location evidence="1 7">Cell membrane</location>
        <topology evidence="1 7">Multi-pass membrane protein</topology>
    </subcellularLocation>
    <subcellularLocation>
        <location evidence="8">Membrane</location>
        <topology evidence="8">Multi-pass membrane protein</topology>
    </subcellularLocation>
</comment>
<evidence type="ECO:0000256" key="5">
    <source>
        <dbReference type="ARBA" id="ARBA00022989"/>
    </source>
</evidence>
<dbReference type="OrthoDB" id="9807568at2"/>
<feature type="domain" description="NADH-Ubiquinone oxidoreductase (complex I) chain 5 N-terminal" evidence="10">
    <location>
        <begin position="75"/>
        <end position="116"/>
    </location>
</feature>
<feature type="transmembrane region" description="Helical" evidence="7">
    <location>
        <begin position="304"/>
        <end position="326"/>
    </location>
</feature>
<comment type="caution">
    <text evidence="11">The sequence shown here is derived from an EMBL/GenBank/DDBJ whole genome shotgun (WGS) entry which is preliminary data.</text>
</comment>
<dbReference type="AlphaFoldDB" id="A0A0P6XQM6"/>
<evidence type="ECO:0000313" key="12">
    <source>
        <dbReference type="Proteomes" id="UP000050417"/>
    </source>
</evidence>
<evidence type="ECO:0000259" key="9">
    <source>
        <dbReference type="Pfam" id="PF00361"/>
    </source>
</evidence>
<dbReference type="STRING" id="1134406.ADN00_04280"/>
<feature type="transmembrane region" description="Helical" evidence="7">
    <location>
        <begin position="115"/>
        <end position="133"/>
    </location>
</feature>
<feature type="transmembrane region" description="Helical" evidence="7">
    <location>
        <begin position="272"/>
        <end position="292"/>
    </location>
</feature>
<dbReference type="GO" id="GO:0048038">
    <property type="term" value="F:quinone binding"/>
    <property type="evidence" value="ECO:0007669"/>
    <property type="project" value="UniProtKB-KW"/>
</dbReference>
<dbReference type="EMBL" id="LGCL01000015">
    <property type="protein sequence ID" value="KPL79092.1"/>
    <property type="molecule type" value="Genomic_DNA"/>
</dbReference>
<feature type="transmembrane region" description="Helical" evidence="7">
    <location>
        <begin position="421"/>
        <end position="441"/>
    </location>
</feature>
<keyword evidence="7" id="KW-1278">Translocase</keyword>
<evidence type="ECO:0000256" key="2">
    <source>
        <dbReference type="ARBA" id="ARBA00005346"/>
    </source>
</evidence>
<feature type="transmembrane region" description="Helical" evidence="7">
    <location>
        <begin position="462"/>
        <end position="483"/>
    </location>
</feature>
<keyword evidence="7" id="KW-0874">Quinone</keyword>
<gene>
    <name evidence="7" type="primary">nuoN</name>
    <name evidence="11" type="ORF">ADN00_04280</name>
</gene>
<keyword evidence="4 7" id="KW-0812">Transmembrane</keyword>
<evidence type="ECO:0000256" key="3">
    <source>
        <dbReference type="ARBA" id="ARBA00022475"/>
    </source>
</evidence>
<dbReference type="Pfam" id="PF00662">
    <property type="entry name" value="Proton_antipo_N"/>
    <property type="match status" value="1"/>
</dbReference>
<protein>
    <recommendedName>
        <fullName evidence="7">NADH-quinone oxidoreductase subunit N</fullName>
        <ecNumber evidence="7">7.1.1.-</ecNumber>
    </recommendedName>
    <alternativeName>
        <fullName evidence="7">NADH dehydrogenase I subunit N</fullName>
    </alternativeName>
    <alternativeName>
        <fullName evidence="7">NDH-1 subunit N</fullName>
    </alternativeName>
</protein>
<keyword evidence="7" id="KW-0830">Ubiquinone</keyword>
<dbReference type="EC" id="7.1.1.-" evidence="7"/>
<dbReference type="GO" id="GO:0050136">
    <property type="term" value="F:NADH dehydrogenase (quinone) (non-electrogenic) activity"/>
    <property type="evidence" value="ECO:0007669"/>
    <property type="project" value="UniProtKB-UniRule"/>
</dbReference>
<dbReference type="RefSeq" id="WP_075061721.1">
    <property type="nucleotide sequence ID" value="NZ_LGCL01000015.1"/>
</dbReference>
<evidence type="ECO:0000256" key="4">
    <source>
        <dbReference type="ARBA" id="ARBA00022692"/>
    </source>
</evidence>
<comment type="similarity">
    <text evidence="2">Belongs to the CPA3 antiporters (TC 2.A.63) subunit D family.</text>
</comment>
<feature type="transmembrane region" description="Helical" evidence="7">
    <location>
        <begin position="211"/>
        <end position="233"/>
    </location>
</feature>
<dbReference type="InterPro" id="IPR001750">
    <property type="entry name" value="ND/Mrp_TM"/>
</dbReference>
<dbReference type="GO" id="GO:0042773">
    <property type="term" value="P:ATP synthesis coupled electron transport"/>
    <property type="evidence" value="ECO:0007669"/>
    <property type="project" value="InterPro"/>
</dbReference>
<name>A0A0P6XQM6_9CHLR</name>
<dbReference type="PRINTS" id="PR01434">
    <property type="entry name" value="NADHDHGNASE5"/>
</dbReference>
<comment type="function">
    <text evidence="7">NDH-1 shuttles electrons from NADH, via FMN and iron-sulfur (Fe-S) centers, to quinones in the respiratory chain. The immediate electron acceptor for the enzyme in this species is believed to be ubiquinone. Couples the redox reaction to proton translocation (for every two electrons transferred, four hydrogen ions are translocated across the cytoplasmic membrane), and thus conserves the redox energy in a proton gradient.</text>
</comment>
<proteinExistence type="inferred from homology"/>
<evidence type="ECO:0000313" key="11">
    <source>
        <dbReference type="EMBL" id="KPL79092.1"/>
    </source>
</evidence>
<comment type="subunit">
    <text evidence="7">NDH-1 is composed of 14 different subunits. Subunits NuoA, H, J, K, L, M, N constitute the membrane sector of the complex.</text>
</comment>
<dbReference type="GO" id="GO:0005886">
    <property type="term" value="C:plasma membrane"/>
    <property type="evidence" value="ECO:0007669"/>
    <property type="project" value="UniProtKB-SubCell"/>
</dbReference>
<feature type="domain" description="NADH:quinone oxidoreductase/Mrp antiporter transmembrane" evidence="9">
    <location>
        <begin position="132"/>
        <end position="429"/>
    </location>
</feature>
<evidence type="ECO:0000256" key="8">
    <source>
        <dbReference type="RuleBase" id="RU000320"/>
    </source>
</evidence>
<keyword evidence="12" id="KW-1185">Reference proteome</keyword>
<keyword evidence="6 7" id="KW-0472">Membrane</keyword>